<keyword evidence="7" id="KW-1185">Reference proteome</keyword>
<dbReference type="EMBL" id="CM004397">
    <property type="protein sequence ID" value="OAY36490.1"/>
    <property type="molecule type" value="Genomic_DNA"/>
</dbReference>
<reference evidence="7" key="1">
    <citation type="journal article" date="2016" name="Nat. Biotechnol.">
        <title>Sequencing wild and cultivated cassava and related species reveals extensive interspecific hybridization and genetic diversity.</title>
        <authorList>
            <person name="Bredeson J.V."/>
            <person name="Lyons J.B."/>
            <person name="Prochnik S.E."/>
            <person name="Wu G.A."/>
            <person name="Ha C.M."/>
            <person name="Edsinger-Gonzales E."/>
            <person name="Grimwood J."/>
            <person name="Schmutz J."/>
            <person name="Rabbi I.Y."/>
            <person name="Egesi C."/>
            <person name="Nauluvula P."/>
            <person name="Lebot V."/>
            <person name="Ndunguru J."/>
            <person name="Mkamilo G."/>
            <person name="Bart R.S."/>
            <person name="Setter T.L."/>
            <person name="Gleadow R.M."/>
            <person name="Kulakow P."/>
            <person name="Ferguson M.E."/>
            <person name="Rounsley S."/>
            <person name="Rokhsar D.S."/>
        </authorList>
    </citation>
    <scope>NUCLEOTIDE SEQUENCE [LARGE SCALE GENOMIC DNA]</scope>
    <source>
        <strain evidence="7">cv. AM560-2</strain>
    </source>
</reference>
<dbReference type="SMART" id="SM00360">
    <property type="entry name" value="RRM"/>
    <property type="match status" value="2"/>
</dbReference>
<comment type="subcellular location">
    <subcellularLocation>
        <location evidence="1">Nucleus</location>
    </subcellularLocation>
</comment>
<feature type="domain" description="RRM" evidence="5">
    <location>
        <begin position="151"/>
        <end position="229"/>
    </location>
</feature>
<accession>A0A2C9UYY5</accession>
<dbReference type="InterPro" id="IPR035979">
    <property type="entry name" value="RBD_domain_sf"/>
</dbReference>
<gene>
    <name evidence="6" type="ORF">MANES_11G025000v8</name>
</gene>
<keyword evidence="2" id="KW-0539">Nucleus</keyword>
<dbReference type="PANTHER" id="PTHR48033:SF10">
    <property type="entry name" value="RNA-BINDING PROTEIN SQUID"/>
    <property type="match status" value="1"/>
</dbReference>
<proteinExistence type="predicted"/>
<comment type="caution">
    <text evidence="6">The sequence shown here is derived from an EMBL/GenBank/DDBJ whole genome shotgun (WGS) entry which is preliminary data.</text>
</comment>
<dbReference type="Gene3D" id="3.30.70.330">
    <property type="match status" value="2"/>
</dbReference>
<evidence type="ECO:0000256" key="4">
    <source>
        <dbReference type="SAM" id="MobiDB-lite"/>
    </source>
</evidence>
<dbReference type="FunFam" id="3.30.70.330:FF:000051">
    <property type="entry name" value="Heterogeneous nuclear ribonucleoprotein 1"/>
    <property type="match status" value="1"/>
</dbReference>
<sequence length="386" mass="41809">MDYDYEQNRTQFEDNIVAYNGAEEEDDYYDDTQRTQQMGGAGHARKLSLNHHNRDSSSSFPGKLFVGGVSWETTEETFMNYFSKYGEITDSVIMTDRHSGRPRGFGFVTFADPAVADRVLEEDHLIDGREVEVKRTVPREGMEVKGVVRAKKIFVGGIPAALAEDELKEYFSMYGNIVEHQIMLDHKTGRSRGFGFVTFDNEDSVEHIFSEGRTHELGGKRVEIKKAVPKRNGGDYGSATARPHSGFSNGGGHSSGELYDEKVARGYGMYNGYGYNGYGGYVAYGSSNGFYGGYGYGFGFGGPMMFGNGGYGGIGYGTPSGYGAAAGFGGGKVYGRNIDTDSFGTGKGYGNRIDGALHGGHGSSKGYGGSENGGSAVTARYHPYQK</sequence>
<feature type="region of interest" description="Disordered" evidence="4">
    <location>
        <begin position="23"/>
        <end position="43"/>
    </location>
</feature>
<keyword evidence="3" id="KW-0694">RNA-binding</keyword>
<dbReference type="InterPro" id="IPR012677">
    <property type="entry name" value="Nucleotide-bd_a/b_plait_sf"/>
</dbReference>
<evidence type="ECO:0000259" key="5">
    <source>
        <dbReference type="PROSITE" id="PS50102"/>
    </source>
</evidence>
<dbReference type="PANTHER" id="PTHR48033">
    <property type="entry name" value="RNA-BINDING (RRM/RBD/RNP MOTIFS) FAMILY PROTEIN"/>
    <property type="match status" value="1"/>
</dbReference>
<name>A0A2C9UYY5_MANES</name>
<dbReference type="SUPFAM" id="SSF54928">
    <property type="entry name" value="RNA-binding domain, RBD"/>
    <property type="match status" value="2"/>
</dbReference>
<dbReference type="CDD" id="cd12325">
    <property type="entry name" value="RRM1_hnRNPA_hnRNPD_like"/>
    <property type="match status" value="1"/>
</dbReference>
<protein>
    <recommendedName>
        <fullName evidence="5">RRM domain-containing protein</fullName>
    </recommendedName>
</protein>
<dbReference type="Pfam" id="PF00076">
    <property type="entry name" value="RRM_1"/>
    <property type="match status" value="2"/>
</dbReference>
<dbReference type="Proteomes" id="UP000091857">
    <property type="component" value="Chromosome 11"/>
</dbReference>
<dbReference type="PROSITE" id="PS50102">
    <property type="entry name" value="RRM"/>
    <property type="match status" value="2"/>
</dbReference>
<evidence type="ECO:0000256" key="3">
    <source>
        <dbReference type="PROSITE-ProRule" id="PRU00176"/>
    </source>
</evidence>
<feature type="domain" description="RRM" evidence="5">
    <location>
        <begin position="62"/>
        <end position="138"/>
    </location>
</feature>
<dbReference type="STRING" id="3983.A0A2C9UYY5"/>
<feature type="region of interest" description="Disordered" evidence="4">
    <location>
        <begin position="232"/>
        <end position="253"/>
    </location>
</feature>
<dbReference type="AlphaFoldDB" id="A0A2C9UYY5"/>
<evidence type="ECO:0000256" key="1">
    <source>
        <dbReference type="ARBA" id="ARBA00004123"/>
    </source>
</evidence>
<evidence type="ECO:0000313" key="7">
    <source>
        <dbReference type="Proteomes" id="UP000091857"/>
    </source>
</evidence>
<dbReference type="GO" id="GO:0005634">
    <property type="term" value="C:nucleus"/>
    <property type="evidence" value="ECO:0007669"/>
    <property type="project" value="UniProtKB-SubCell"/>
</dbReference>
<dbReference type="GO" id="GO:0003723">
    <property type="term" value="F:RNA binding"/>
    <property type="evidence" value="ECO:0007669"/>
    <property type="project" value="UniProtKB-UniRule"/>
</dbReference>
<dbReference type="OMA" id="NQGYNYW"/>
<organism evidence="6 7">
    <name type="scientific">Manihot esculenta</name>
    <name type="common">Cassava</name>
    <name type="synonym">Jatropha manihot</name>
    <dbReference type="NCBI Taxonomy" id="3983"/>
    <lineage>
        <taxon>Eukaryota</taxon>
        <taxon>Viridiplantae</taxon>
        <taxon>Streptophyta</taxon>
        <taxon>Embryophyta</taxon>
        <taxon>Tracheophyta</taxon>
        <taxon>Spermatophyta</taxon>
        <taxon>Magnoliopsida</taxon>
        <taxon>eudicotyledons</taxon>
        <taxon>Gunneridae</taxon>
        <taxon>Pentapetalae</taxon>
        <taxon>rosids</taxon>
        <taxon>fabids</taxon>
        <taxon>Malpighiales</taxon>
        <taxon>Euphorbiaceae</taxon>
        <taxon>Crotonoideae</taxon>
        <taxon>Manihoteae</taxon>
        <taxon>Manihot</taxon>
    </lineage>
</organism>
<dbReference type="Gramene" id="Manes.11G025000.1.v8.1">
    <property type="protein sequence ID" value="Manes.11G025000.1.v8.1.CDS"/>
    <property type="gene ID" value="Manes.11G025000.v8.1"/>
</dbReference>
<dbReference type="InterPro" id="IPR000504">
    <property type="entry name" value="RRM_dom"/>
</dbReference>
<evidence type="ECO:0000256" key="2">
    <source>
        <dbReference type="ARBA" id="ARBA00023242"/>
    </source>
</evidence>
<dbReference type="OrthoDB" id="1875751at2759"/>
<evidence type="ECO:0000313" key="6">
    <source>
        <dbReference type="EMBL" id="OAY36490.1"/>
    </source>
</evidence>